<comment type="similarity">
    <text evidence="2 13">Belongs to the class-II aminoacyl-tRNA synthetase family. Phe-tRNA synthetase alpha subunit type 1 subfamily.</text>
</comment>
<name>A0A0M2NGI9_9FIRM</name>
<evidence type="ECO:0000256" key="4">
    <source>
        <dbReference type="ARBA" id="ARBA00022490"/>
    </source>
</evidence>
<dbReference type="GO" id="GO:0006432">
    <property type="term" value="P:phenylalanyl-tRNA aminoacylation"/>
    <property type="evidence" value="ECO:0007669"/>
    <property type="project" value="UniProtKB-UniRule"/>
</dbReference>
<dbReference type="InterPro" id="IPR004188">
    <property type="entry name" value="Phe-tRNA_ligase_II_N"/>
</dbReference>
<reference evidence="15 16" key="1">
    <citation type="submission" date="2015-04" db="EMBL/GenBank/DDBJ databases">
        <title>Draft genome sequence of bacteremic isolate Catabacter hongkongensis type strain HKU16T.</title>
        <authorList>
            <person name="Lau S.K."/>
            <person name="Teng J.L."/>
            <person name="Huang Y."/>
            <person name="Curreem S.O."/>
            <person name="Tsui S.K."/>
            <person name="Woo P.C."/>
        </authorList>
    </citation>
    <scope>NUCLEOTIDE SEQUENCE [LARGE SCALE GENOMIC DNA]</scope>
    <source>
        <strain evidence="15 16">HKU16</strain>
    </source>
</reference>
<dbReference type="HAMAP" id="MF_00281">
    <property type="entry name" value="Phe_tRNA_synth_alpha1"/>
    <property type="match status" value="1"/>
</dbReference>
<dbReference type="CDD" id="cd00496">
    <property type="entry name" value="PheRS_alpha_core"/>
    <property type="match status" value="1"/>
</dbReference>
<dbReference type="PROSITE" id="PS50862">
    <property type="entry name" value="AA_TRNA_LIGASE_II"/>
    <property type="match status" value="1"/>
</dbReference>
<evidence type="ECO:0000256" key="1">
    <source>
        <dbReference type="ARBA" id="ARBA00004496"/>
    </source>
</evidence>
<evidence type="ECO:0000256" key="9">
    <source>
        <dbReference type="ARBA" id="ARBA00022842"/>
    </source>
</evidence>
<dbReference type="STRING" id="270498.CHK_0821"/>
<evidence type="ECO:0000256" key="3">
    <source>
        <dbReference type="ARBA" id="ARBA00011209"/>
    </source>
</evidence>
<evidence type="ECO:0000256" key="12">
    <source>
        <dbReference type="ARBA" id="ARBA00049255"/>
    </source>
</evidence>
<dbReference type="InterPro" id="IPR045864">
    <property type="entry name" value="aa-tRNA-synth_II/BPL/LPL"/>
</dbReference>
<dbReference type="InterPro" id="IPR006195">
    <property type="entry name" value="aa-tRNA-synth_II"/>
</dbReference>
<dbReference type="GO" id="GO:0005524">
    <property type="term" value="F:ATP binding"/>
    <property type="evidence" value="ECO:0007669"/>
    <property type="project" value="UniProtKB-UniRule"/>
</dbReference>
<dbReference type="PANTHER" id="PTHR11538:SF41">
    <property type="entry name" value="PHENYLALANINE--TRNA LIGASE, MITOCHONDRIAL"/>
    <property type="match status" value="1"/>
</dbReference>
<comment type="subcellular location">
    <subcellularLocation>
        <location evidence="1 13">Cytoplasm</location>
    </subcellularLocation>
</comment>
<sequence>MVSEQIVSDALAEIGSAQTSTQLSDIRVKYLGKKGGITMLMKQMGGLAPDERPAFGQAVNAARKSVEDALLRAAQEIARQESEQKLKAERIDITLPGRAQKPGALHPLTQVYHEVRDIFLSMGFDVTEGPEVELDEYNFELLNIPKNHPARDMQDTFYVSEDVVLRTHTSPVQVRTMLTQKPPIRMVCPGRVFRTDDVDATHSPVFMQMEGLVIGKNIRFSDLKGTINTFIRNFYGENVKTKFRPGFFPFTEPSAEVDVTCTVCGGKGCGACKGAGMIEVLGCGLVNPVVLENCGIDPTEYSGFAFGMGIDRLANTKYGITDIRLLYENDARFLRQFV</sequence>
<evidence type="ECO:0000256" key="11">
    <source>
        <dbReference type="ARBA" id="ARBA00023146"/>
    </source>
</evidence>
<comment type="subunit">
    <text evidence="3 13">Tetramer of two alpha and two beta subunits.</text>
</comment>
<dbReference type="SUPFAM" id="SSF46589">
    <property type="entry name" value="tRNA-binding arm"/>
    <property type="match status" value="1"/>
</dbReference>
<keyword evidence="10 13" id="KW-0648">Protein biosynthesis</keyword>
<organism evidence="15 16">
    <name type="scientific">Christensenella hongkongensis</name>
    <dbReference type="NCBI Taxonomy" id="270498"/>
    <lineage>
        <taxon>Bacteria</taxon>
        <taxon>Bacillati</taxon>
        <taxon>Bacillota</taxon>
        <taxon>Clostridia</taxon>
        <taxon>Christensenellales</taxon>
        <taxon>Christensenellaceae</taxon>
        <taxon>Christensenella</taxon>
    </lineage>
</organism>
<evidence type="ECO:0000256" key="8">
    <source>
        <dbReference type="ARBA" id="ARBA00022840"/>
    </source>
</evidence>
<dbReference type="RefSeq" id="WP_046442750.1">
    <property type="nucleotide sequence ID" value="NZ_LAYJ01000068.1"/>
</dbReference>
<keyword evidence="5 13" id="KW-0436">Ligase</keyword>
<dbReference type="EC" id="6.1.1.20" evidence="13"/>
<dbReference type="EMBL" id="LAYJ01000068">
    <property type="protein sequence ID" value="KKI51654.1"/>
    <property type="molecule type" value="Genomic_DNA"/>
</dbReference>
<dbReference type="Gene3D" id="3.30.930.10">
    <property type="entry name" value="Bira Bifunctional Protein, Domain 2"/>
    <property type="match status" value="1"/>
</dbReference>
<dbReference type="FunFam" id="3.30.930.10:FF:000003">
    <property type="entry name" value="Phenylalanine--tRNA ligase alpha subunit"/>
    <property type="match status" value="1"/>
</dbReference>
<dbReference type="Pfam" id="PF02912">
    <property type="entry name" value="Phe_tRNA-synt_N"/>
    <property type="match status" value="1"/>
</dbReference>
<comment type="catalytic activity">
    <reaction evidence="12 13">
        <text>tRNA(Phe) + L-phenylalanine + ATP = L-phenylalanyl-tRNA(Phe) + AMP + diphosphate + H(+)</text>
        <dbReference type="Rhea" id="RHEA:19413"/>
        <dbReference type="Rhea" id="RHEA-COMP:9668"/>
        <dbReference type="Rhea" id="RHEA-COMP:9699"/>
        <dbReference type="ChEBI" id="CHEBI:15378"/>
        <dbReference type="ChEBI" id="CHEBI:30616"/>
        <dbReference type="ChEBI" id="CHEBI:33019"/>
        <dbReference type="ChEBI" id="CHEBI:58095"/>
        <dbReference type="ChEBI" id="CHEBI:78442"/>
        <dbReference type="ChEBI" id="CHEBI:78531"/>
        <dbReference type="ChEBI" id="CHEBI:456215"/>
        <dbReference type="EC" id="6.1.1.20"/>
    </reaction>
</comment>
<dbReference type="OrthoDB" id="9800719at2"/>
<dbReference type="PANTHER" id="PTHR11538">
    <property type="entry name" value="PHENYLALANYL-TRNA SYNTHETASE"/>
    <property type="match status" value="1"/>
</dbReference>
<dbReference type="Proteomes" id="UP000034076">
    <property type="component" value="Unassembled WGS sequence"/>
</dbReference>
<dbReference type="PATRIC" id="fig|270498.16.peg.420"/>
<evidence type="ECO:0000313" key="16">
    <source>
        <dbReference type="Proteomes" id="UP000034076"/>
    </source>
</evidence>
<keyword evidence="9 13" id="KW-0460">Magnesium</keyword>
<evidence type="ECO:0000256" key="7">
    <source>
        <dbReference type="ARBA" id="ARBA00022741"/>
    </source>
</evidence>
<dbReference type="AlphaFoldDB" id="A0A0M2NGI9"/>
<evidence type="ECO:0000256" key="10">
    <source>
        <dbReference type="ARBA" id="ARBA00022917"/>
    </source>
</evidence>
<comment type="caution">
    <text evidence="15">The sequence shown here is derived from an EMBL/GenBank/DDBJ whole genome shotgun (WGS) entry which is preliminary data.</text>
</comment>
<keyword evidence="16" id="KW-1185">Reference proteome</keyword>
<keyword evidence="4 13" id="KW-0963">Cytoplasm</keyword>
<evidence type="ECO:0000256" key="6">
    <source>
        <dbReference type="ARBA" id="ARBA00022723"/>
    </source>
</evidence>
<dbReference type="NCBIfam" id="TIGR00468">
    <property type="entry name" value="pheS"/>
    <property type="match status" value="1"/>
</dbReference>
<dbReference type="Pfam" id="PF01409">
    <property type="entry name" value="tRNA-synt_2d"/>
    <property type="match status" value="1"/>
</dbReference>
<evidence type="ECO:0000313" key="15">
    <source>
        <dbReference type="EMBL" id="KKI51654.1"/>
    </source>
</evidence>
<dbReference type="InterPro" id="IPR022911">
    <property type="entry name" value="Phe_tRNA_ligase_alpha1_bac"/>
</dbReference>
<dbReference type="GO" id="GO:0005737">
    <property type="term" value="C:cytoplasm"/>
    <property type="evidence" value="ECO:0007669"/>
    <property type="project" value="UniProtKB-SubCell"/>
</dbReference>
<keyword evidence="7 13" id="KW-0547">Nucleotide-binding</keyword>
<comment type="cofactor">
    <cofactor evidence="13">
        <name>Mg(2+)</name>
        <dbReference type="ChEBI" id="CHEBI:18420"/>
    </cofactor>
    <text evidence="13">Binds 2 magnesium ions per tetramer.</text>
</comment>
<keyword evidence="8 13" id="KW-0067">ATP-binding</keyword>
<dbReference type="SUPFAM" id="SSF55681">
    <property type="entry name" value="Class II aaRS and biotin synthetases"/>
    <property type="match status" value="1"/>
</dbReference>
<dbReference type="InterPro" id="IPR002319">
    <property type="entry name" value="Phenylalanyl-tRNA_Synthase"/>
</dbReference>
<dbReference type="GO" id="GO:0000049">
    <property type="term" value="F:tRNA binding"/>
    <property type="evidence" value="ECO:0007669"/>
    <property type="project" value="InterPro"/>
</dbReference>
<evidence type="ECO:0000256" key="2">
    <source>
        <dbReference type="ARBA" id="ARBA00010207"/>
    </source>
</evidence>
<accession>A0A0M2NGI9</accession>
<evidence type="ECO:0000256" key="13">
    <source>
        <dbReference type="HAMAP-Rule" id="MF_00281"/>
    </source>
</evidence>
<dbReference type="GO" id="GO:0004826">
    <property type="term" value="F:phenylalanine-tRNA ligase activity"/>
    <property type="evidence" value="ECO:0007669"/>
    <property type="project" value="UniProtKB-UniRule"/>
</dbReference>
<dbReference type="InterPro" id="IPR010978">
    <property type="entry name" value="tRNA-bd_arm"/>
</dbReference>
<dbReference type="GO" id="GO:0016740">
    <property type="term" value="F:transferase activity"/>
    <property type="evidence" value="ECO:0007669"/>
    <property type="project" value="UniProtKB-ARBA"/>
</dbReference>
<keyword evidence="6 13" id="KW-0479">Metal-binding</keyword>
<evidence type="ECO:0000259" key="14">
    <source>
        <dbReference type="PROSITE" id="PS50862"/>
    </source>
</evidence>
<evidence type="ECO:0000256" key="5">
    <source>
        <dbReference type="ARBA" id="ARBA00022598"/>
    </source>
</evidence>
<dbReference type="GO" id="GO:0140096">
    <property type="term" value="F:catalytic activity, acting on a protein"/>
    <property type="evidence" value="ECO:0007669"/>
    <property type="project" value="UniProtKB-ARBA"/>
</dbReference>
<keyword evidence="11 13" id="KW-0030">Aminoacyl-tRNA synthetase</keyword>
<dbReference type="GO" id="GO:0000287">
    <property type="term" value="F:magnesium ion binding"/>
    <property type="evidence" value="ECO:0007669"/>
    <property type="project" value="UniProtKB-UniRule"/>
</dbReference>
<gene>
    <name evidence="13" type="primary">pheS</name>
    <name evidence="15" type="ORF">CHK_0821</name>
</gene>
<feature type="domain" description="Aminoacyl-transfer RNA synthetases class-II family profile" evidence="14">
    <location>
        <begin position="109"/>
        <end position="314"/>
    </location>
</feature>
<feature type="binding site" evidence="13">
    <location>
        <position position="252"/>
    </location>
    <ligand>
        <name>Mg(2+)</name>
        <dbReference type="ChEBI" id="CHEBI:18420"/>
        <note>shared with beta subunit</note>
    </ligand>
</feature>
<dbReference type="InterPro" id="IPR004529">
    <property type="entry name" value="Phe-tRNA-synth_IIc_asu"/>
</dbReference>
<protein>
    <recommendedName>
        <fullName evidence="13">Phenylalanine--tRNA ligase alpha subunit</fullName>
        <ecNumber evidence="13">6.1.1.20</ecNumber>
    </recommendedName>
    <alternativeName>
        <fullName evidence="13">Phenylalanyl-tRNA synthetase alpha subunit</fullName>
        <shortName evidence="13">PheRS</shortName>
    </alternativeName>
</protein>
<proteinExistence type="inferred from homology"/>